<evidence type="ECO:0000256" key="5">
    <source>
        <dbReference type="ARBA" id="ARBA00022833"/>
    </source>
</evidence>
<protein>
    <submittedName>
        <fullName evidence="10">M23 family metallopeptidase</fullName>
    </submittedName>
</protein>
<accession>A0A931I2U8</accession>
<feature type="transmembrane region" description="Helical" evidence="8">
    <location>
        <begin position="35"/>
        <end position="60"/>
    </location>
</feature>
<comment type="caution">
    <text evidence="10">The sequence shown here is derived from an EMBL/GenBank/DDBJ whole genome shotgun (WGS) entry which is preliminary data.</text>
</comment>
<keyword evidence="8" id="KW-0812">Transmembrane</keyword>
<organism evidence="10 11">
    <name type="scientific">Methylobrevis albus</name>
    <dbReference type="NCBI Taxonomy" id="2793297"/>
    <lineage>
        <taxon>Bacteria</taxon>
        <taxon>Pseudomonadati</taxon>
        <taxon>Pseudomonadota</taxon>
        <taxon>Alphaproteobacteria</taxon>
        <taxon>Hyphomicrobiales</taxon>
        <taxon>Pleomorphomonadaceae</taxon>
        <taxon>Methylobrevis</taxon>
    </lineage>
</organism>
<keyword evidence="8" id="KW-0472">Membrane</keyword>
<dbReference type="PANTHER" id="PTHR21666">
    <property type="entry name" value="PEPTIDASE-RELATED"/>
    <property type="match status" value="1"/>
</dbReference>
<name>A0A931I2U8_9HYPH</name>
<reference evidence="10" key="1">
    <citation type="submission" date="2020-12" db="EMBL/GenBank/DDBJ databases">
        <title>Methylobrevis albus sp. nov., isolated from fresh water lack sediment.</title>
        <authorList>
            <person name="Zou Q."/>
        </authorList>
    </citation>
    <scope>NUCLEOTIDE SEQUENCE</scope>
    <source>
        <strain evidence="10">L22</strain>
    </source>
</reference>
<dbReference type="GO" id="GO:0004222">
    <property type="term" value="F:metalloendopeptidase activity"/>
    <property type="evidence" value="ECO:0007669"/>
    <property type="project" value="TreeGrafter"/>
</dbReference>
<evidence type="ECO:0000256" key="4">
    <source>
        <dbReference type="ARBA" id="ARBA00022801"/>
    </source>
</evidence>
<dbReference type="RefSeq" id="WP_197312306.1">
    <property type="nucleotide sequence ID" value="NZ_JADZLT010000053.1"/>
</dbReference>
<sequence>MARKHSEDRYRTRAPARRIIITNGEDYRTYQLRPWLVAPLVLLGTLLSVAYLGATAYLVFRDDLIDASIARTADLQQAYEDRIASLRSEIDRIASRQLLEQVAYDQKVEKLLSRQAELAENRRMIDGLIESARKAGLSIAATGGAPEPVPTRRQTGSLEAPDVTGSLGKAASAYAPATRAAGEDAFAALSAPVIPTTAATPRLDPIGGSTGQALRGSDQVIIAEADRPDLGAMARELGALDQAQATAAQAIAAAADSKVASVDRVLRGIGVNLKLARASEEPAETTDVGGPFLPLGNREALTAAVSEAAGALESLGRVRGAVHRLPIANPLPDATITSKFGSRSDPFLGRLALHSGIDFRSPTGRSVPATAAGRIVTAGRNGGYGLMVEVDHGKGLSTRYAHLSRISVSVGDRVERGTKVGEVGSTGRSTGPHLHYETRVSGTAVNPLSYLEAGRKVEALLR</sequence>
<dbReference type="AlphaFoldDB" id="A0A931I2U8"/>
<keyword evidence="2" id="KW-0645">Protease</keyword>
<feature type="region of interest" description="Disordered" evidence="7">
    <location>
        <begin position="141"/>
        <end position="163"/>
    </location>
</feature>
<keyword evidence="11" id="KW-1185">Reference proteome</keyword>
<keyword evidence="3" id="KW-0479">Metal-binding</keyword>
<evidence type="ECO:0000259" key="9">
    <source>
        <dbReference type="Pfam" id="PF01551"/>
    </source>
</evidence>
<evidence type="ECO:0000256" key="1">
    <source>
        <dbReference type="ARBA" id="ARBA00001947"/>
    </source>
</evidence>
<evidence type="ECO:0000256" key="2">
    <source>
        <dbReference type="ARBA" id="ARBA00022670"/>
    </source>
</evidence>
<evidence type="ECO:0000256" key="3">
    <source>
        <dbReference type="ARBA" id="ARBA00022723"/>
    </source>
</evidence>
<keyword evidence="4" id="KW-0378">Hydrolase</keyword>
<proteinExistence type="predicted"/>
<dbReference type="Gene3D" id="2.70.70.10">
    <property type="entry name" value="Glucose Permease (Domain IIA)"/>
    <property type="match status" value="1"/>
</dbReference>
<dbReference type="CDD" id="cd12797">
    <property type="entry name" value="M23_peptidase"/>
    <property type="match status" value="1"/>
</dbReference>
<dbReference type="GO" id="GO:0006508">
    <property type="term" value="P:proteolysis"/>
    <property type="evidence" value="ECO:0007669"/>
    <property type="project" value="UniProtKB-KW"/>
</dbReference>
<dbReference type="Pfam" id="PF01551">
    <property type="entry name" value="Peptidase_M23"/>
    <property type="match status" value="1"/>
</dbReference>
<dbReference type="InterPro" id="IPR016047">
    <property type="entry name" value="M23ase_b-sheet_dom"/>
</dbReference>
<dbReference type="Proteomes" id="UP000631694">
    <property type="component" value="Unassembled WGS sequence"/>
</dbReference>
<keyword evidence="5" id="KW-0862">Zinc</keyword>
<evidence type="ECO:0000313" key="11">
    <source>
        <dbReference type="Proteomes" id="UP000631694"/>
    </source>
</evidence>
<evidence type="ECO:0000313" key="10">
    <source>
        <dbReference type="EMBL" id="MBH0239222.1"/>
    </source>
</evidence>
<keyword evidence="6" id="KW-0482">Metalloprotease</keyword>
<dbReference type="PANTHER" id="PTHR21666:SF288">
    <property type="entry name" value="CELL DIVISION PROTEIN YTFB"/>
    <property type="match status" value="1"/>
</dbReference>
<comment type="cofactor">
    <cofactor evidence="1">
        <name>Zn(2+)</name>
        <dbReference type="ChEBI" id="CHEBI:29105"/>
    </cofactor>
</comment>
<dbReference type="EMBL" id="JADZLT010000053">
    <property type="protein sequence ID" value="MBH0239222.1"/>
    <property type="molecule type" value="Genomic_DNA"/>
</dbReference>
<dbReference type="InterPro" id="IPR011055">
    <property type="entry name" value="Dup_hybrid_motif"/>
</dbReference>
<dbReference type="FunFam" id="2.70.70.10:FF:000006">
    <property type="entry name" value="M23 family peptidase"/>
    <property type="match status" value="1"/>
</dbReference>
<evidence type="ECO:0000256" key="8">
    <source>
        <dbReference type="SAM" id="Phobius"/>
    </source>
</evidence>
<feature type="domain" description="M23ase beta-sheet core" evidence="9">
    <location>
        <begin position="353"/>
        <end position="447"/>
    </location>
</feature>
<evidence type="ECO:0000256" key="6">
    <source>
        <dbReference type="ARBA" id="ARBA00023049"/>
    </source>
</evidence>
<dbReference type="InterPro" id="IPR050570">
    <property type="entry name" value="Cell_wall_metabolism_enzyme"/>
</dbReference>
<dbReference type="GO" id="GO:0046872">
    <property type="term" value="F:metal ion binding"/>
    <property type="evidence" value="ECO:0007669"/>
    <property type="project" value="UniProtKB-KW"/>
</dbReference>
<evidence type="ECO:0000256" key="7">
    <source>
        <dbReference type="SAM" id="MobiDB-lite"/>
    </source>
</evidence>
<keyword evidence="8" id="KW-1133">Transmembrane helix</keyword>
<dbReference type="SUPFAM" id="SSF51261">
    <property type="entry name" value="Duplicated hybrid motif"/>
    <property type="match status" value="1"/>
</dbReference>
<gene>
    <name evidence="10" type="ORF">I5731_15455</name>
</gene>